<evidence type="ECO:0000313" key="1">
    <source>
        <dbReference type="EMBL" id="CRY94284.1"/>
    </source>
</evidence>
<proteinExistence type="predicted"/>
<reference evidence="1" key="2">
    <citation type="submission" date="2015-07" db="EMBL/GenBank/DDBJ databases">
        <title>Plasmids, circular viruses and viroids from rat gut.</title>
        <authorList>
            <person name="Jorgensen T.J."/>
            <person name="Hansen M.A."/>
            <person name="Xu Z."/>
            <person name="Tabak M.A."/>
            <person name="Sorensen S.J."/>
            <person name="Hansen L.H."/>
        </authorList>
    </citation>
    <scope>NUCLEOTIDE SEQUENCE</scope>
    <source>
        <strain evidence="1">RGRH0227</strain>
    </source>
</reference>
<dbReference type="PROSITE" id="PS51257">
    <property type="entry name" value="PROKAR_LIPOPROTEIN"/>
    <property type="match status" value="1"/>
</dbReference>
<name>A0A0H5PYS7_9ZZZZ</name>
<reference evidence="1" key="1">
    <citation type="submission" date="2015-06" db="EMBL/GenBank/DDBJ databases">
        <authorList>
            <person name="Joergensen T."/>
        </authorList>
    </citation>
    <scope>NUCLEOTIDE SEQUENCE</scope>
    <source>
        <strain evidence="1">RGRH0227</strain>
    </source>
</reference>
<accession>A0A0H5PYS7</accession>
<sequence length="144" mass="16330">MNKVIISIITVFLLLGCVKERYIGQYVSTTIPVIEFIDNSGSGSLSLISNKGNKNTGFDITCSLNKISNNTYNIHANVTPTFSMENYLQVTFHLILLKSGQIVRNILVPATVHTGRTNIIINKNFENEVQFDSFTFFYEMKYIY</sequence>
<evidence type="ECO:0008006" key="2">
    <source>
        <dbReference type="Google" id="ProtNLM"/>
    </source>
</evidence>
<organism evidence="1">
    <name type="scientific">uncultured prokaryote</name>
    <dbReference type="NCBI Taxonomy" id="198431"/>
    <lineage>
        <taxon>unclassified sequences</taxon>
        <taxon>environmental samples</taxon>
    </lineage>
</organism>
<protein>
    <recommendedName>
        <fullName evidence="2">Lipoprotein</fullName>
    </recommendedName>
</protein>
<dbReference type="EMBL" id="LN852900">
    <property type="protein sequence ID" value="CRY94284.1"/>
    <property type="molecule type" value="Genomic_DNA"/>
</dbReference>
<dbReference type="AlphaFoldDB" id="A0A0H5PYS7"/>